<dbReference type="PANTHER" id="PTHR13847">
    <property type="entry name" value="SARCOSINE DEHYDROGENASE-RELATED"/>
    <property type="match status" value="1"/>
</dbReference>
<evidence type="ECO:0000259" key="3">
    <source>
        <dbReference type="Pfam" id="PF01266"/>
    </source>
</evidence>
<dbReference type="AlphaFoldDB" id="A0A4P7HIB2"/>
<dbReference type="InterPro" id="IPR006076">
    <property type="entry name" value="FAD-dep_OxRdtase"/>
</dbReference>
<dbReference type="Proteomes" id="UP000296374">
    <property type="component" value="Chromosome"/>
</dbReference>
<keyword evidence="2" id="KW-0560">Oxidoreductase</keyword>
<dbReference type="GO" id="GO:0008718">
    <property type="term" value="F:D-amino-acid dehydrogenase activity"/>
    <property type="evidence" value="ECO:0007669"/>
    <property type="project" value="TreeGrafter"/>
</dbReference>
<sequence length="447" mass="47910">MRPAPPIGPDSPPVHRADLPEAADVVVIGGGIAGVTTALYLARDGLRVVLCEKGVIAGEQSSRNWGWIRAQGRDEAEIPVMLDARRLWSSLAQELGDQLGLATCGVSFLAPDEAAMARYEGWLDIARAHGLDSRVIGRQALAALLPHRAGWAGALQTPSDMRAEPGQAVPAIARLAASEGVVIREHCAVRALDLQDGRVAGVVTEAGTIRTDRVLLAGGAWSGLFAGNAGLALPQLSVRATVAATEALPEFWSGAATDSRFAFRRRADGGYTLAPGMAHDFWIGPAALRHMRAYLPMIRRDLRLTRLQGAAPRGYPDAWTTRRRWRPDAPSPFEAMRVLSPPPNTARVVRLQDDFGAAFPQVGRPRIRAAWAGMIDTLPDQVPVLDQTPLSGFFIATGLSGHGFGIGPGVGRVMADMMQGRPPAHDLRRFRFARFSDGSPVRLGPDL</sequence>
<dbReference type="Pfam" id="PF01266">
    <property type="entry name" value="DAO"/>
    <property type="match status" value="1"/>
</dbReference>
<proteinExistence type="inferred from homology"/>
<dbReference type="InterPro" id="IPR036188">
    <property type="entry name" value="FAD/NAD-bd_sf"/>
</dbReference>
<dbReference type="Gene3D" id="3.50.50.60">
    <property type="entry name" value="FAD/NAD(P)-binding domain"/>
    <property type="match status" value="1"/>
</dbReference>
<evidence type="ECO:0000313" key="5">
    <source>
        <dbReference type="Proteomes" id="UP000296374"/>
    </source>
</evidence>
<reference evidence="5" key="1">
    <citation type="submission" date="2019-03" db="EMBL/GenBank/DDBJ databases">
        <authorList>
            <person name="Li J."/>
        </authorList>
    </citation>
    <scope>NUCLEOTIDE SEQUENCE [LARGE SCALE GENOMIC DNA]</scope>
    <source>
        <strain evidence="5">2251</strain>
    </source>
</reference>
<comment type="similarity">
    <text evidence="1">Belongs to the DadA oxidoreductase family.</text>
</comment>
<organism evidence="4 5">
    <name type="scientific">Paracoccus liaowanqingii</name>
    <dbReference type="NCBI Taxonomy" id="2560053"/>
    <lineage>
        <taxon>Bacteria</taxon>
        <taxon>Pseudomonadati</taxon>
        <taxon>Pseudomonadota</taxon>
        <taxon>Alphaproteobacteria</taxon>
        <taxon>Rhodobacterales</taxon>
        <taxon>Paracoccaceae</taxon>
        <taxon>Paracoccus</taxon>
    </lineage>
</organism>
<name>A0A4P7HIB2_9RHOB</name>
<evidence type="ECO:0000256" key="2">
    <source>
        <dbReference type="ARBA" id="ARBA00023002"/>
    </source>
</evidence>
<accession>A0A4P7HIB2</accession>
<dbReference type="GO" id="GO:0005737">
    <property type="term" value="C:cytoplasm"/>
    <property type="evidence" value="ECO:0007669"/>
    <property type="project" value="TreeGrafter"/>
</dbReference>
<evidence type="ECO:0000256" key="1">
    <source>
        <dbReference type="ARBA" id="ARBA00009410"/>
    </source>
</evidence>
<dbReference type="EMBL" id="CP038439">
    <property type="protein sequence ID" value="QBX33805.1"/>
    <property type="molecule type" value="Genomic_DNA"/>
</dbReference>
<evidence type="ECO:0000313" key="4">
    <source>
        <dbReference type="EMBL" id="QBX33805.1"/>
    </source>
</evidence>
<dbReference type="PANTHER" id="PTHR13847:SF280">
    <property type="entry name" value="D-AMINO ACID DEHYDROGENASE"/>
    <property type="match status" value="1"/>
</dbReference>
<protein>
    <submittedName>
        <fullName evidence="4">FAD-binding oxidoreductase</fullName>
    </submittedName>
</protein>
<dbReference type="RefSeq" id="WP_135312099.1">
    <property type="nucleotide sequence ID" value="NZ_CP038439.1"/>
</dbReference>
<dbReference type="GO" id="GO:0055130">
    <property type="term" value="P:D-alanine catabolic process"/>
    <property type="evidence" value="ECO:0007669"/>
    <property type="project" value="TreeGrafter"/>
</dbReference>
<feature type="domain" description="FAD dependent oxidoreductase" evidence="3">
    <location>
        <begin position="24"/>
        <end position="417"/>
    </location>
</feature>
<dbReference type="GO" id="GO:0005886">
    <property type="term" value="C:plasma membrane"/>
    <property type="evidence" value="ECO:0007669"/>
    <property type="project" value="TreeGrafter"/>
</dbReference>
<dbReference type="Gene3D" id="3.30.9.10">
    <property type="entry name" value="D-Amino Acid Oxidase, subunit A, domain 2"/>
    <property type="match status" value="1"/>
</dbReference>
<dbReference type="SUPFAM" id="SSF51905">
    <property type="entry name" value="FAD/NAD(P)-binding domain"/>
    <property type="match status" value="1"/>
</dbReference>
<dbReference type="KEGG" id="plia:E4191_03040"/>
<gene>
    <name evidence="4" type="ORF">E4191_03040</name>
</gene>